<name>A0AAE0USQ6_9TELE</name>
<keyword evidence="6" id="KW-1133">Transmembrane helix</keyword>
<dbReference type="PROSITE" id="PS50063">
    <property type="entry name" value="BH4_2"/>
    <property type="match status" value="1"/>
</dbReference>
<dbReference type="GO" id="GO:0001836">
    <property type="term" value="P:release of cytochrome c from mitochondria"/>
    <property type="evidence" value="ECO:0007669"/>
    <property type="project" value="TreeGrafter"/>
</dbReference>
<dbReference type="PRINTS" id="PR01862">
    <property type="entry name" value="BCL2FAMILY"/>
</dbReference>
<evidence type="ECO:0000256" key="3">
    <source>
        <dbReference type="ARBA" id="ARBA00022703"/>
    </source>
</evidence>
<dbReference type="AlphaFoldDB" id="A0AAE0USQ6"/>
<dbReference type="PROSITE" id="PS50062">
    <property type="entry name" value="BCL2_FAMILY"/>
    <property type="match status" value="1"/>
</dbReference>
<evidence type="ECO:0000256" key="6">
    <source>
        <dbReference type="SAM" id="Phobius"/>
    </source>
</evidence>
<keyword evidence="6" id="KW-0812">Transmembrane</keyword>
<dbReference type="InterPro" id="IPR046371">
    <property type="entry name" value="Bcl-2_BH1-3"/>
</dbReference>
<dbReference type="InterPro" id="IPR003093">
    <property type="entry name" value="Bcl2_BH4"/>
</dbReference>
<feature type="transmembrane region" description="Helical" evidence="6">
    <location>
        <begin position="472"/>
        <end position="493"/>
    </location>
</feature>
<protein>
    <recommendedName>
        <fullName evidence="7">Apoptosis regulator Bcl-2 family BH4 domain-containing protein</fullName>
    </recommendedName>
</protein>
<dbReference type="EMBL" id="JAUCMX010000020">
    <property type="protein sequence ID" value="KAK3515860.1"/>
    <property type="molecule type" value="Genomic_DNA"/>
</dbReference>
<dbReference type="Pfam" id="PF00452">
    <property type="entry name" value="Bcl-2"/>
    <property type="match status" value="1"/>
</dbReference>
<dbReference type="GO" id="GO:0051400">
    <property type="term" value="F:BH domain binding"/>
    <property type="evidence" value="ECO:0007669"/>
    <property type="project" value="TreeGrafter"/>
</dbReference>
<dbReference type="Proteomes" id="UP001274896">
    <property type="component" value="Unassembled WGS sequence"/>
</dbReference>
<reference evidence="8" key="1">
    <citation type="submission" date="2023-06" db="EMBL/GenBank/DDBJ databases">
        <title>Male Hemibagrus guttatus genome.</title>
        <authorList>
            <person name="Bian C."/>
        </authorList>
    </citation>
    <scope>NUCLEOTIDE SEQUENCE</scope>
    <source>
        <strain evidence="8">Male_cb2023</strain>
        <tissue evidence="8">Muscle</tissue>
    </source>
</reference>
<evidence type="ECO:0000313" key="9">
    <source>
        <dbReference type="Proteomes" id="UP001274896"/>
    </source>
</evidence>
<evidence type="ECO:0000256" key="1">
    <source>
        <dbReference type="ARBA" id="ARBA00004370"/>
    </source>
</evidence>
<evidence type="ECO:0000256" key="5">
    <source>
        <dbReference type="PROSITE-ProRule" id="PRU00025"/>
    </source>
</evidence>
<dbReference type="PANTHER" id="PTHR11256:SF11">
    <property type="entry name" value="APOPTOSIS REGULATOR BCL-2"/>
    <property type="match status" value="1"/>
</dbReference>
<feature type="short sequence motif" description="BH4" evidence="5">
    <location>
        <begin position="9"/>
        <end position="28"/>
    </location>
</feature>
<feature type="domain" description="Apoptosis regulator Bcl-2 family BH4" evidence="7">
    <location>
        <begin position="9"/>
        <end position="28"/>
    </location>
</feature>
<keyword evidence="4 6" id="KW-0472">Membrane</keyword>
<comment type="subcellular location">
    <subcellularLocation>
        <location evidence="1">Membrane</location>
    </subcellularLocation>
</comment>
<organism evidence="8 9">
    <name type="scientific">Hemibagrus guttatus</name>
    <dbReference type="NCBI Taxonomy" id="175788"/>
    <lineage>
        <taxon>Eukaryota</taxon>
        <taxon>Metazoa</taxon>
        <taxon>Chordata</taxon>
        <taxon>Craniata</taxon>
        <taxon>Vertebrata</taxon>
        <taxon>Euteleostomi</taxon>
        <taxon>Actinopterygii</taxon>
        <taxon>Neopterygii</taxon>
        <taxon>Teleostei</taxon>
        <taxon>Ostariophysi</taxon>
        <taxon>Siluriformes</taxon>
        <taxon>Bagridae</taxon>
        <taxon>Hemibagrus</taxon>
    </lineage>
</organism>
<dbReference type="SMART" id="SM00337">
    <property type="entry name" value="BCL"/>
    <property type="match status" value="1"/>
</dbReference>
<dbReference type="SUPFAM" id="SSF56854">
    <property type="entry name" value="Bcl-2 inhibitors of programmed cell death"/>
    <property type="match status" value="1"/>
</dbReference>
<dbReference type="GO" id="GO:0008630">
    <property type="term" value="P:intrinsic apoptotic signaling pathway in response to DNA damage"/>
    <property type="evidence" value="ECO:0007669"/>
    <property type="project" value="TreeGrafter"/>
</dbReference>
<accession>A0AAE0USQ6</accession>
<keyword evidence="3 5" id="KW-0053">Apoptosis</keyword>
<evidence type="ECO:0000259" key="7">
    <source>
        <dbReference type="PROSITE" id="PS50063"/>
    </source>
</evidence>
<evidence type="ECO:0000256" key="2">
    <source>
        <dbReference type="ARBA" id="ARBA00009458"/>
    </source>
</evidence>
<dbReference type="Pfam" id="PF02180">
    <property type="entry name" value="BH4"/>
    <property type="match status" value="1"/>
</dbReference>
<dbReference type="GO" id="GO:0097192">
    <property type="term" value="P:extrinsic apoptotic signaling pathway in absence of ligand"/>
    <property type="evidence" value="ECO:0007669"/>
    <property type="project" value="TreeGrafter"/>
</dbReference>
<dbReference type="GO" id="GO:0005741">
    <property type="term" value="C:mitochondrial outer membrane"/>
    <property type="evidence" value="ECO:0007669"/>
    <property type="project" value="TreeGrafter"/>
</dbReference>
<dbReference type="CDD" id="cd06845">
    <property type="entry name" value="Bcl-2_like"/>
    <property type="match status" value="1"/>
</dbReference>
<comment type="similarity">
    <text evidence="2">Belongs to the Bcl-2 family.</text>
</comment>
<dbReference type="Gene3D" id="1.10.437.10">
    <property type="entry name" value="Blc2-like"/>
    <property type="match status" value="1"/>
</dbReference>
<proteinExistence type="inferred from homology"/>
<dbReference type="SMART" id="SM00265">
    <property type="entry name" value="BH4"/>
    <property type="match status" value="1"/>
</dbReference>
<dbReference type="GO" id="GO:0042981">
    <property type="term" value="P:regulation of apoptotic process"/>
    <property type="evidence" value="ECO:0007669"/>
    <property type="project" value="InterPro"/>
</dbReference>
<comment type="caution">
    <text evidence="8">The sequence shown here is derived from an EMBL/GenBank/DDBJ whole genome shotgun (WGS) entry which is preliminary data.</text>
</comment>
<evidence type="ECO:0000313" key="8">
    <source>
        <dbReference type="EMBL" id="KAK3515860.1"/>
    </source>
</evidence>
<evidence type="ECO:0000256" key="4">
    <source>
        <dbReference type="ARBA" id="ARBA00023136"/>
    </source>
</evidence>
<sequence length="496" mass="57137">MANQSPYDNRDIVEKYLYHKLLKRGYVWEFRAGAEEDDGLTEPPAEVVDRRPRALLPLHRVLREAGDEIERTYQRDFAAMSDQLHFTPSTAQRRFTAVIEELFRDGVNWGRIVVFFEFGSTLCVESVNQEMASQVDNIASWMTDYLNGPLQNWIRENGGWFDSNRCKQGCEGRLNMMLTGNASFSRGQVWGWPLPVPTRLRTSAQSNVHKDMDEDLDWPAQNPDLNLIKHLWDEGQDSVQASQVHVLMDLALCTVVIRELEGKSFLKWRSLSISGSCSRVREGWIVRLTNGSVQQGAVMRSMYRSVVVKKELSRKAKLSIYQSIYAPTLTYGHELWVMTERVRSQIQAAEMSFLRRVAGRSLRDRVRSSVTREELGVEPLLLRIERGQLRWLGHPFRMPPGRLPGEVFRACPIGKRPRGRPRTRWRDYVFRLAWERLGVPPEELEEVAREREDAFVELYSHQRASIFHPWPYLKTVFGLAALGAAGVTIGALFSQK</sequence>
<keyword evidence="9" id="KW-1185">Reference proteome</keyword>
<dbReference type="InterPro" id="IPR002475">
    <property type="entry name" value="Bcl2-like"/>
</dbReference>
<dbReference type="PANTHER" id="PTHR11256">
    <property type="entry name" value="BCL-2 RELATED"/>
    <property type="match status" value="1"/>
</dbReference>
<dbReference type="InterPro" id="IPR026298">
    <property type="entry name" value="Bcl-2_fam"/>
</dbReference>
<dbReference type="InterPro" id="IPR036834">
    <property type="entry name" value="Bcl-2-like_sf"/>
</dbReference>
<gene>
    <name evidence="8" type="ORF">QTP70_034757</name>
</gene>